<dbReference type="PRINTS" id="PR00598">
    <property type="entry name" value="HTHMARR"/>
</dbReference>
<evidence type="ECO:0000259" key="4">
    <source>
        <dbReference type="PROSITE" id="PS50995"/>
    </source>
</evidence>
<dbReference type="SUPFAM" id="SSF46785">
    <property type="entry name" value="Winged helix' DNA-binding domain"/>
    <property type="match status" value="1"/>
</dbReference>
<dbReference type="InterPro" id="IPR000835">
    <property type="entry name" value="HTH_MarR-typ"/>
</dbReference>
<sequence length="171" mass="18996">MTVDDAEPLTRSSALSALAPLSFGTLTLWRAMHNFANDKLLELGLYPGQELILLQLYDSDGQTHTDLQRAVRLDHSTVSRTVRRMEQAGLLTRSPGKKDKRAMVVSLTDQGRALQPRVVELWSTVEAVMAEVLTNDRRADFIELAGRLEQTLLAARRSQKLSNADPAQEGI</sequence>
<feature type="domain" description="HTH marR-type" evidence="4">
    <location>
        <begin position="18"/>
        <end position="150"/>
    </location>
</feature>
<keyword evidence="2" id="KW-0238">DNA-binding</keyword>
<dbReference type="Gene3D" id="1.10.10.10">
    <property type="entry name" value="Winged helix-like DNA-binding domain superfamily/Winged helix DNA-binding domain"/>
    <property type="match status" value="1"/>
</dbReference>
<comment type="caution">
    <text evidence="5">The sequence shown here is derived from an EMBL/GenBank/DDBJ whole genome shotgun (WGS) entry which is preliminary data.</text>
</comment>
<dbReference type="CDD" id="cd00090">
    <property type="entry name" value="HTH_ARSR"/>
    <property type="match status" value="1"/>
</dbReference>
<dbReference type="EMBL" id="JAENHP010000050">
    <property type="protein sequence ID" value="MBM2623886.1"/>
    <property type="molecule type" value="Genomic_DNA"/>
</dbReference>
<dbReference type="InterPro" id="IPR036388">
    <property type="entry name" value="WH-like_DNA-bd_sf"/>
</dbReference>
<dbReference type="PANTHER" id="PTHR42756:SF1">
    <property type="entry name" value="TRANSCRIPTIONAL REPRESSOR OF EMRAB OPERON"/>
    <property type="match status" value="1"/>
</dbReference>
<proteinExistence type="predicted"/>
<keyword evidence="6" id="KW-1185">Reference proteome</keyword>
<dbReference type="Pfam" id="PF01047">
    <property type="entry name" value="MarR"/>
    <property type="match status" value="1"/>
</dbReference>
<keyword evidence="3" id="KW-0804">Transcription</keyword>
<dbReference type="InterPro" id="IPR011991">
    <property type="entry name" value="ArsR-like_HTH"/>
</dbReference>
<evidence type="ECO:0000313" key="6">
    <source>
        <dbReference type="Proteomes" id="UP000632138"/>
    </source>
</evidence>
<protein>
    <submittedName>
        <fullName evidence="5">MarR family transcriptional regulator</fullName>
    </submittedName>
</protein>
<dbReference type="PANTHER" id="PTHR42756">
    <property type="entry name" value="TRANSCRIPTIONAL REGULATOR, MARR"/>
    <property type="match status" value="1"/>
</dbReference>
<evidence type="ECO:0000313" key="5">
    <source>
        <dbReference type="EMBL" id="MBM2623886.1"/>
    </source>
</evidence>
<reference evidence="5 6" key="1">
    <citation type="submission" date="2021-01" db="EMBL/GenBank/DDBJ databases">
        <title>Actinoplanes sp. nov. LDG1-06 isolated from lichen.</title>
        <authorList>
            <person name="Saeng-In P."/>
            <person name="Phongsopitanun W."/>
            <person name="Kanchanasin P."/>
            <person name="Yuki M."/>
            <person name="Kudo T."/>
            <person name="Ohkuma M."/>
            <person name="Tanasupawat S."/>
        </authorList>
    </citation>
    <scope>NUCLEOTIDE SEQUENCE [LARGE SCALE GENOMIC DNA]</scope>
    <source>
        <strain evidence="5 6">LDG1-06</strain>
    </source>
</reference>
<gene>
    <name evidence="5" type="ORF">JIG36_51200</name>
</gene>
<evidence type="ECO:0000256" key="1">
    <source>
        <dbReference type="ARBA" id="ARBA00023015"/>
    </source>
</evidence>
<keyword evidence="1" id="KW-0805">Transcription regulation</keyword>
<dbReference type="PROSITE" id="PS01117">
    <property type="entry name" value="HTH_MARR_1"/>
    <property type="match status" value="1"/>
</dbReference>
<dbReference type="InterPro" id="IPR036390">
    <property type="entry name" value="WH_DNA-bd_sf"/>
</dbReference>
<evidence type="ECO:0000256" key="3">
    <source>
        <dbReference type="ARBA" id="ARBA00023163"/>
    </source>
</evidence>
<name>A0ABS2AXD0_9ACTN</name>
<dbReference type="RefSeq" id="WP_203384236.1">
    <property type="nucleotide sequence ID" value="NZ_JAENHP010000050.1"/>
</dbReference>
<dbReference type="Proteomes" id="UP000632138">
    <property type="component" value="Unassembled WGS sequence"/>
</dbReference>
<accession>A0ABS2AXD0</accession>
<dbReference type="InterPro" id="IPR023187">
    <property type="entry name" value="Tscrpt_reg_MarR-type_CS"/>
</dbReference>
<dbReference type="PROSITE" id="PS50995">
    <property type="entry name" value="HTH_MARR_2"/>
    <property type="match status" value="1"/>
</dbReference>
<evidence type="ECO:0000256" key="2">
    <source>
        <dbReference type="ARBA" id="ARBA00023125"/>
    </source>
</evidence>
<dbReference type="SMART" id="SM00347">
    <property type="entry name" value="HTH_MARR"/>
    <property type="match status" value="1"/>
</dbReference>
<organism evidence="5 6">
    <name type="scientific">Paractinoplanes ovalisporus</name>
    <dbReference type="NCBI Taxonomy" id="2810368"/>
    <lineage>
        <taxon>Bacteria</taxon>
        <taxon>Bacillati</taxon>
        <taxon>Actinomycetota</taxon>
        <taxon>Actinomycetes</taxon>
        <taxon>Micromonosporales</taxon>
        <taxon>Micromonosporaceae</taxon>
        <taxon>Paractinoplanes</taxon>
    </lineage>
</organism>